<sequence>MGKKADQKKKDKIVDDKTFGLKNKNRSAKVQAYVQQVKQSVDQRNPQERKSQAELAARRSAKEEKRAREAELALLFNDVDQQQRKKKEDEAASDSGADDQFMCEPEEYLFRPEDFDDVAQDDDRLEERLEAEREKLRDRTDLTPVTEASFQAWKQRKREEAAEKEAARVRRAKSGDGKLRGWDLWKMDKDLFVDDENADEFYEREALEGLEEGDSETEAAFDLS</sequence>
<protein>
    <recommendedName>
        <fullName evidence="5">ZC3H15/TMA46 family C-terminal domain-containing protein</fullName>
    </recommendedName>
</protein>
<dbReference type="PANTHER" id="PTHR12681">
    <property type="entry name" value="ZINC FINGER-CONTAINING PROTEIN P48ZNF"/>
    <property type="match status" value="1"/>
</dbReference>
<keyword evidence="3" id="KW-0862">Zinc</keyword>
<evidence type="ECO:0000313" key="7">
    <source>
        <dbReference type="Proteomes" id="UP001430356"/>
    </source>
</evidence>
<feature type="region of interest" description="Disordered" evidence="4">
    <location>
        <begin position="36"/>
        <end position="66"/>
    </location>
</feature>
<feature type="region of interest" description="Disordered" evidence="4">
    <location>
        <begin position="153"/>
        <end position="173"/>
    </location>
</feature>
<keyword evidence="2" id="KW-0863">Zinc-finger</keyword>
<organism evidence="6 7">
    <name type="scientific">Novymonas esmeraldas</name>
    <dbReference type="NCBI Taxonomy" id="1808958"/>
    <lineage>
        <taxon>Eukaryota</taxon>
        <taxon>Discoba</taxon>
        <taxon>Euglenozoa</taxon>
        <taxon>Kinetoplastea</taxon>
        <taxon>Metakinetoplastina</taxon>
        <taxon>Trypanosomatida</taxon>
        <taxon>Trypanosomatidae</taxon>
        <taxon>Novymonas</taxon>
    </lineage>
</organism>
<dbReference type="PANTHER" id="PTHR12681:SF0">
    <property type="entry name" value="ZINC FINGER CCCH DOMAIN-CONTAINING PROTEIN 15"/>
    <property type="match status" value="1"/>
</dbReference>
<feature type="region of interest" description="Disordered" evidence="4">
    <location>
        <begin position="1"/>
        <end position="20"/>
    </location>
</feature>
<feature type="compositionally biased region" description="Basic and acidic residues" evidence="4">
    <location>
        <begin position="157"/>
        <end position="173"/>
    </location>
</feature>
<reference evidence="6 7" key="1">
    <citation type="journal article" date="2021" name="MBio">
        <title>A New Model Trypanosomatid, Novymonas esmeraldas: Genomic Perception of Its 'Candidatus Pandoraea novymonadis' Endosymbiont.</title>
        <authorList>
            <person name="Zakharova A."/>
            <person name="Saura A."/>
            <person name="Butenko A."/>
            <person name="Podesvova L."/>
            <person name="Warmusova S."/>
            <person name="Kostygov A.Y."/>
            <person name="Nenarokova A."/>
            <person name="Lukes J."/>
            <person name="Opperdoes F.R."/>
            <person name="Yurchenko V."/>
        </authorList>
    </citation>
    <scope>NUCLEOTIDE SEQUENCE [LARGE SCALE GENOMIC DNA]</scope>
    <source>
        <strain evidence="6 7">E262AT.01</strain>
    </source>
</reference>
<dbReference type="GO" id="GO:0005829">
    <property type="term" value="C:cytosol"/>
    <property type="evidence" value="ECO:0007669"/>
    <property type="project" value="TreeGrafter"/>
</dbReference>
<keyword evidence="7" id="KW-1185">Reference proteome</keyword>
<gene>
    <name evidence="6" type="ORF">NESM_000380900</name>
</gene>
<evidence type="ECO:0000256" key="1">
    <source>
        <dbReference type="ARBA" id="ARBA00022723"/>
    </source>
</evidence>
<dbReference type="InterPro" id="IPR032378">
    <property type="entry name" value="ZC3H15/TMA46_C"/>
</dbReference>
<feature type="domain" description="ZC3H15/TMA46 family C-terminal" evidence="5">
    <location>
        <begin position="125"/>
        <end position="206"/>
    </location>
</feature>
<feature type="compositionally biased region" description="Basic and acidic residues" evidence="4">
    <location>
        <begin position="45"/>
        <end position="66"/>
    </location>
</feature>
<evidence type="ECO:0000256" key="4">
    <source>
        <dbReference type="SAM" id="MobiDB-lite"/>
    </source>
</evidence>
<dbReference type="Gene3D" id="6.20.400.10">
    <property type="match status" value="1"/>
</dbReference>
<name>A0AAW0EKD1_9TRYP</name>
<dbReference type="GO" id="GO:0008270">
    <property type="term" value="F:zinc ion binding"/>
    <property type="evidence" value="ECO:0007669"/>
    <property type="project" value="UniProtKB-KW"/>
</dbReference>
<evidence type="ECO:0000256" key="2">
    <source>
        <dbReference type="ARBA" id="ARBA00022771"/>
    </source>
</evidence>
<dbReference type="GO" id="GO:0002181">
    <property type="term" value="P:cytoplasmic translation"/>
    <property type="evidence" value="ECO:0007669"/>
    <property type="project" value="TreeGrafter"/>
</dbReference>
<proteinExistence type="predicted"/>
<feature type="compositionally biased region" description="Basic and acidic residues" evidence="4">
    <location>
        <begin position="1"/>
        <end position="19"/>
    </location>
</feature>
<evidence type="ECO:0000313" key="6">
    <source>
        <dbReference type="EMBL" id="KAK7194623.1"/>
    </source>
</evidence>
<keyword evidence="1" id="KW-0479">Metal-binding</keyword>
<dbReference type="GO" id="GO:0003729">
    <property type="term" value="F:mRNA binding"/>
    <property type="evidence" value="ECO:0007669"/>
    <property type="project" value="TreeGrafter"/>
</dbReference>
<dbReference type="Pfam" id="PF16543">
    <property type="entry name" value="DFRP_C"/>
    <property type="match status" value="1"/>
</dbReference>
<accession>A0AAW0EKD1</accession>
<dbReference type="EMBL" id="JAECZO010000039">
    <property type="protein sequence ID" value="KAK7194623.1"/>
    <property type="molecule type" value="Genomic_DNA"/>
</dbReference>
<comment type="caution">
    <text evidence="6">The sequence shown here is derived from an EMBL/GenBank/DDBJ whole genome shotgun (WGS) entry which is preliminary data.</text>
</comment>
<feature type="region of interest" description="Disordered" evidence="4">
    <location>
        <begin position="81"/>
        <end position="103"/>
    </location>
</feature>
<feature type="compositionally biased region" description="Basic and acidic residues" evidence="4">
    <location>
        <begin position="81"/>
        <end position="90"/>
    </location>
</feature>
<evidence type="ECO:0000256" key="3">
    <source>
        <dbReference type="ARBA" id="ARBA00022833"/>
    </source>
</evidence>
<dbReference type="AlphaFoldDB" id="A0AAW0EKD1"/>
<dbReference type="Proteomes" id="UP001430356">
    <property type="component" value="Unassembled WGS sequence"/>
</dbReference>
<evidence type="ECO:0000259" key="5">
    <source>
        <dbReference type="Pfam" id="PF16543"/>
    </source>
</evidence>